<comment type="caution">
    <text evidence="9">The sequence shown here is derived from an EMBL/GenBank/DDBJ whole genome shotgun (WGS) entry which is preliminary data.</text>
</comment>
<dbReference type="InterPro" id="IPR012910">
    <property type="entry name" value="Plug_dom"/>
</dbReference>
<dbReference type="Gene3D" id="2.40.170.20">
    <property type="entry name" value="TonB-dependent receptor, beta-barrel domain"/>
    <property type="match status" value="1"/>
</dbReference>
<evidence type="ECO:0000259" key="7">
    <source>
        <dbReference type="Pfam" id="PF00593"/>
    </source>
</evidence>
<dbReference type="Pfam" id="PF07715">
    <property type="entry name" value="Plug"/>
    <property type="match status" value="1"/>
</dbReference>
<evidence type="ECO:0000256" key="4">
    <source>
        <dbReference type="RuleBase" id="RU003357"/>
    </source>
</evidence>
<dbReference type="NCBIfam" id="TIGR01782">
    <property type="entry name" value="TonB-Xanth-Caul"/>
    <property type="match status" value="1"/>
</dbReference>
<gene>
    <name evidence="9" type="ORF">WAT24_14495</name>
</gene>
<feature type="region of interest" description="Disordered" evidence="5">
    <location>
        <begin position="28"/>
        <end position="59"/>
    </location>
</feature>
<evidence type="ECO:0000259" key="8">
    <source>
        <dbReference type="Pfam" id="PF07715"/>
    </source>
</evidence>
<dbReference type="Proteomes" id="UP001381174">
    <property type="component" value="Unassembled WGS sequence"/>
</dbReference>
<evidence type="ECO:0000313" key="9">
    <source>
        <dbReference type="EMBL" id="MEI7037975.1"/>
    </source>
</evidence>
<feature type="domain" description="TonB-dependent receptor-like beta-barrel" evidence="7">
    <location>
        <begin position="338"/>
        <end position="926"/>
    </location>
</feature>
<dbReference type="InterPro" id="IPR037066">
    <property type="entry name" value="Plug_dom_sf"/>
</dbReference>
<feature type="compositionally biased region" description="Low complexity" evidence="5">
    <location>
        <begin position="28"/>
        <end position="49"/>
    </location>
</feature>
<dbReference type="RefSeq" id="WP_336808615.1">
    <property type="nucleotide sequence ID" value="NZ_JBBBNY010000013.1"/>
</dbReference>
<keyword evidence="10" id="KW-1185">Reference proteome</keyword>
<keyword evidence="6" id="KW-0732">Signal</keyword>
<keyword evidence="4" id="KW-0798">TonB box</keyword>
<sequence>MFIKRNPMALALMAAGLCFTGIATAAPQDADPSASTAQSQDQQQAGAAARRSTSDQKKARELGTVEVNGFVSSIQNSTALKRNSDAIVEAVSAEQIGKLPGVSIADTLGRLPGLAVQTVSGRPQVVSIHGLGPDFSTALVNGSQQVSTSNNRDVQYDQYPSSWFDSVVVHLSPTANLIGQGLSGTVDMRTIRPLDKDKPESALNARYIWDSTKQLADGPGVGDRGYDVNGVWVNQFANHTFGVTVGIDFQSNPSQIQHQGPWGYPTDANGDLVVGGSKNYGISDQMNRSGLLTTLQWQPNEHFTSTLDLTYDKFKEAQAAKGIEFPLFWSAAQLQPGGNVQNGFVQSGTYDNVKAVVRNDYNKTNAKVYNINWENSLRFNENWSATLTASYSRAQRHDLLLESYSGTGYAGSGATDSLGFTELPDGMLWFTPSLDYSGGQMVLTDPQGWGGGATPPVVQAGFINAPHTDDHLANLRLAVEREFLSGPFSSVEFGVVRGTRDKTYNIDQAFLILPNGAQTAPLSASSCSPLAWMGIASQVCYDPLSMIANGTYQLFPTALSSISVPPNWKVNERDVTSYLQFNLDTSLGDVGLRGNFGVQAAHTAQSSTGQRVEASAGGTNGSNAVLVPVSGGTTFTKYLPSMNLIFDFGERDDLRVGAARVMARPRMDQMSASLGVSGDITKLPNTDPNQSYFSASGGNAKLLPTMADNYNVSYEHYFENSGSGYQCSAAESKTSDLCRSGGAGYVAVSAYFLGLRDYIDPNAAYLYDFSAFVGSYLSPAQQQQLGTTLGIVSGPVNDGHGYVKGLQTTFNLPFSQFTPALAGFGGILTGGYTKSSLVYGDNPSPITVPGLSKWTANATLYYQHNGFEARIGDSYRSSFLGEVSGISATRIEQTIKGGSVYDAQVSYTFNHGPLEGLTLIAQGSNLSNKTFVTYQNDDPRQVLTWERYGRRYEVGVSYKFQ</sequence>
<keyword evidence="3" id="KW-0998">Cell outer membrane</keyword>
<accession>A0ABU8JEJ0</accession>
<comment type="subcellular location">
    <subcellularLocation>
        <location evidence="1 4">Cell outer membrane</location>
    </subcellularLocation>
</comment>
<keyword evidence="9" id="KW-0675">Receptor</keyword>
<keyword evidence="2 4" id="KW-0472">Membrane</keyword>
<reference evidence="9 10" key="1">
    <citation type="journal article" date="2014" name="Int. J. Syst. Evol. Microbiol.">
        <title>Fulvimonas yonginensis sp. nov., isolated from greenhouse soil, and emended description of the genus Fulvimonas.</title>
        <authorList>
            <person name="Ahn J.H."/>
            <person name="Kim S.J."/>
            <person name="Weon H.Y."/>
            <person name="Hong S.B."/>
            <person name="Seok S.J."/>
            <person name="Kwon S.W."/>
        </authorList>
    </citation>
    <scope>NUCLEOTIDE SEQUENCE [LARGE SCALE GENOMIC DNA]</scope>
    <source>
        <strain evidence="9 10">KACC 16952</strain>
    </source>
</reference>
<feature type="signal peptide" evidence="6">
    <location>
        <begin position="1"/>
        <end position="25"/>
    </location>
</feature>
<dbReference type="InterPro" id="IPR010104">
    <property type="entry name" value="TonB_rcpt_bac"/>
</dbReference>
<protein>
    <submittedName>
        <fullName evidence="9">TonB-dependent receptor</fullName>
    </submittedName>
</protein>
<dbReference type="PANTHER" id="PTHR40980">
    <property type="entry name" value="PLUG DOMAIN-CONTAINING PROTEIN"/>
    <property type="match status" value="1"/>
</dbReference>
<dbReference type="SUPFAM" id="SSF56935">
    <property type="entry name" value="Porins"/>
    <property type="match status" value="1"/>
</dbReference>
<name>A0ABU8JEJ0_9GAMM</name>
<evidence type="ECO:0000256" key="5">
    <source>
        <dbReference type="SAM" id="MobiDB-lite"/>
    </source>
</evidence>
<evidence type="ECO:0000256" key="6">
    <source>
        <dbReference type="SAM" id="SignalP"/>
    </source>
</evidence>
<dbReference type="EMBL" id="JBBBNY010000013">
    <property type="protein sequence ID" value="MEI7037975.1"/>
    <property type="molecule type" value="Genomic_DNA"/>
</dbReference>
<evidence type="ECO:0000256" key="2">
    <source>
        <dbReference type="ARBA" id="ARBA00023136"/>
    </source>
</evidence>
<feature type="chain" id="PRO_5046237811" evidence="6">
    <location>
        <begin position="26"/>
        <end position="961"/>
    </location>
</feature>
<organism evidence="9 10">
    <name type="scientific">Fulvimonas yonginensis</name>
    <dbReference type="NCBI Taxonomy" id="1495200"/>
    <lineage>
        <taxon>Bacteria</taxon>
        <taxon>Pseudomonadati</taxon>
        <taxon>Pseudomonadota</taxon>
        <taxon>Gammaproteobacteria</taxon>
        <taxon>Lysobacterales</taxon>
        <taxon>Rhodanobacteraceae</taxon>
        <taxon>Fulvimonas</taxon>
    </lineage>
</organism>
<feature type="domain" description="TonB-dependent receptor plug" evidence="8">
    <location>
        <begin position="81"/>
        <end position="184"/>
    </location>
</feature>
<evidence type="ECO:0000313" key="10">
    <source>
        <dbReference type="Proteomes" id="UP001381174"/>
    </source>
</evidence>
<proteinExistence type="inferred from homology"/>
<dbReference type="Pfam" id="PF00593">
    <property type="entry name" value="TonB_dep_Rec_b-barrel"/>
    <property type="match status" value="1"/>
</dbReference>
<evidence type="ECO:0000256" key="1">
    <source>
        <dbReference type="ARBA" id="ARBA00004442"/>
    </source>
</evidence>
<dbReference type="PANTHER" id="PTHR40980:SF3">
    <property type="entry name" value="TONB-DEPENDENT RECEPTOR-LIKE BETA-BARREL DOMAIN-CONTAINING PROTEIN"/>
    <property type="match status" value="1"/>
</dbReference>
<evidence type="ECO:0000256" key="3">
    <source>
        <dbReference type="ARBA" id="ARBA00023237"/>
    </source>
</evidence>
<dbReference type="Gene3D" id="2.170.130.10">
    <property type="entry name" value="TonB-dependent receptor, plug domain"/>
    <property type="match status" value="1"/>
</dbReference>
<dbReference type="InterPro" id="IPR036942">
    <property type="entry name" value="Beta-barrel_TonB_sf"/>
</dbReference>
<comment type="similarity">
    <text evidence="4">Belongs to the TonB-dependent receptor family.</text>
</comment>
<dbReference type="InterPro" id="IPR000531">
    <property type="entry name" value="Beta-barrel_TonB"/>
</dbReference>